<dbReference type="Gene3D" id="3.40.140.20">
    <property type="match status" value="2"/>
</dbReference>
<reference evidence="12" key="1">
    <citation type="journal article" date="2010" name="FEMS Microbiol. Ecol.">
        <title>Phylogenetic and metagenomic analysis of Verrucomicrobia in former agricultural grassland soil.</title>
        <authorList>
            <person name="Kielak A."/>
            <person name="Rodrigues J.L.M."/>
            <person name="Kuramae E.E."/>
            <person name="Chain P.S.G."/>
            <person name="van Veen J.A."/>
            <person name="Kowalchuk G.A."/>
        </authorList>
    </citation>
    <scope>NUCLEOTIDE SEQUENCE</scope>
</reference>
<dbReference type="AlphaFoldDB" id="D2DXW9"/>
<dbReference type="InterPro" id="IPR036914">
    <property type="entry name" value="MGS-like_dom_sf"/>
</dbReference>
<dbReference type="GO" id="GO:0006189">
    <property type="term" value="P:'de novo' IMP biosynthetic process"/>
    <property type="evidence" value="ECO:0007669"/>
    <property type="project" value="UniProtKB-UniRule"/>
</dbReference>
<evidence type="ECO:0000256" key="5">
    <source>
        <dbReference type="ARBA" id="ARBA00022755"/>
    </source>
</evidence>
<dbReference type="GO" id="GO:0004643">
    <property type="term" value="F:phosphoribosylaminoimidazolecarboxamide formyltransferase activity"/>
    <property type="evidence" value="ECO:0007669"/>
    <property type="project" value="UniProtKB-UniRule"/>
</dbReference>
<comment type="pathway">
    <text evidence="1 10">Purine metabolism; IMP biosynthesis via de novo pathway; IMP from 5-formamido-1-(5-phospho-D-ribosyl)imidazole-4-carboxamide: step 1/1.</text>
</comment>
<dbReference type="Pfam" id="PF01808">
    <property type="entry name" value="AICARFT_IMPCHas"/>
    <property type="match status" value="1"/>
</dbReference>
<dbReference type="CDD" id="cd01421">
    <property type="entry name" value="IMPCH"/>
    <property type="match status" value="1"/>
</dbReference>
<dbReference type="InterPro" id="IPR002695">
    <property type="entry name" value="PurH-like"/>
</dbReference>
<organism evidence="12">
    <name type="scientific">uncultured Verrucomicrobiota bacterium</name>
    <dbReference type="NCBI Taxonomy" id="156588"/>
    <lineage>
        <taxon>Bacteria</taxon>
        <taxon>Pseudomonadati</taxon>
        <taxon>Verrucomicrobiota</taxon>
        <taxon>environmental samples</taxon>
    </lineage>
</organism>
<dbReference type="FunFam" id="3.40.50.1380:FF:000001">
    <property type="entry name" value="Bifunctional purine biosynthesis protein PurH"/>
    <property type="match status" value="1"/>
</dbReference>
<comment type="pathway">
    <text evidence="2 10">Purine metabolism; IMP biosynthesis via de novo pathway; 5-formamido-1-(5-phospho-D-ribosyl)imidazole-4-carboxamide from 5-amino-1-(5-phospho-D-ribosyl)imidazole-4-carboxamide (10-formyl THF route): step 1/1.</text>
</comment>
<gene>
    <name evidence="10" type="primary">purH</name>
</gene>
<keyword evidence="7 10" id="KW-0511">Multifunctional enzyme</keyword>
<dbReference type="PANTHER" id="PTHR11692">
    <property type="entry name" value="BIFUNCTIONAL PURINE BIOSYNTHESIS PROTEIN PURH"/>
    <property type="match status" value="1"/>
</dbReference>
<keyword evidence="6 10" id="KW-0378">Hydrolase</keyword>
<dbReference type="SUPFAM" id="SSF53927">
    <property type="entry name" value="Cytidine deaminase-like"/>
    <property type="match status" value="1"/>
</dbReference>
<comment type="catalytic activity">
    <reaction evidence="9 10">
        <text>IMP + H2O = 5-formamido-1-(5-phospho-D-ribosyl)imidazole-4-carboxamide</text>
        <dbReference type="Rhea" id="RHEA:18445"/>
        <dbReference type="ChEBI" id="CHEBI:15377"/>
        <dbReference type="ChEBI" id="CHEBI:58053"/>
        <dbReference type="ChEBI" id="CHEBI:58467"/>
        <dbReference type="EC" id="3.5.4.10"/>
    </reaction>
</comment>
<dbReference type="PIRSF" id="PIRSF000414">
    <property type="entry name" value="AICARFT_IMPCHas"/>
    <property type="match status" value="1"/>
</dbReference>
<accession>D2DXW9</accession>
<evidence type="ECO:0000256" key="8">
    <source>
        <dbReference type="ARBA" id="ARBA00050488"/>
    </source>
</evidence>
<dbReference type="InterPro" id="IPR011607">
    <property type="entry name" value="MGS-like_dom"/>
</dbReference>
<keyword evidence="5 10" id="KW-0658">Purine biosynthesis</keyword>
<dbReference type="NCBIfam" id="NF002049">
    <property type="entry name" value="PRK00881.1"/>
    <property type="match status" value="1"/>
</dbReference>
<evidence type="ECO:0000256" key="10">
    <source>
        <dbReference type="HAMAP-Rule" id="MF_00139"/>
    </source>
</evidence>
<dbReference type="UniPathway" id="UPA00074">
    <property type="reaction ID" value="UER00133"/>
</dbReference>
<keyword evidence="4 10" id="KW-0808">Transferase</keyword>
<dbReference type="PROSITE" id="PS51855">
    <property type="entry name" value="MGS"/>
    <property type="match status" value="1"/>
</dbReference>
<dbReference type="InterPro" id="IPR016193">
    <property type="entry name" value="Cytidine_deaminase-like"/>
</dbReference>
<dbReference type="FunFam" id="3.40.140.20:FF:000001">
    <property type="entry name" value="Bifunctional purine biosynthesis protein PurH"/>
    <property type="match status" value="1"/>
</dbReference>
<dbReference type="HAMAP" id="MF_00139">
    <property type="entry name" value="PurH"/>
    <property type="match status" value="1"/>
</dbReference>
<dbReference type="InterPro" id="IPR024051">
    <property type="entry name" value="AICAR_Tfase_dup_dom_sf"/>
</dbReference>
<dbReference type="PANTHER" id="PTHR11692:SF0">
    <property type="entry name" value="BIFUNCTIONAL PURINE BIOSYNTHESIS PROTEIN ATIC"/>
    <property type="match status" value="1"/>
</dbReference>
<evidence type="ECO:0000256" key="4">
    <source>
        <dbReference type="ARBA" id="ARBA00022679"/>
    </source>
</evidence>
<dbReference type="SMART" id="SM00798">
    <property type="entry name" value="AICARFT_IMPCHas"/>
    <property type="match status" value="1"/>
</dbReference>
<dbReference type="SUPFAM" id="SSF52335">
    <property type="entry name" value="Methylglyoxal synthase-like"/>
    <property type="match status" value="1"/>
</dbReference>
<comment type="domain">
    <text evidence="10">The IMP cyclohydrolase activity resides in the N-terminal region.</text>
</comment>
<evidence type="ECO:0000256" key="2">
    <source>
        <dbReference type="ARBA" id="ARBA00004954"/>
    </source>
</evidence>
<name>D2DXW9_9BACT</name>
<comment type="catalytic activity">
    <reaction evidence="8 10">
        <text>(6R)-10-formyltetrahydrofolate + 5-amino-1-(5-phospho-beta-D-ribosyl)imidazole-4-carboxamide = 5-formamido-1-(5-phospho-D-ribosyl)imidazole-4-carboxamide + (6S)-5,6,7,8-tetrahydrofolate</text>
        <dbReference type="Rhea" id="RHEA:22192"/>
        <dbReference type="ChEBI" id="CHEBI:57453"/>
        <dbReference type="ChEBI" id="CHEBI:58467"/>
        <dbReference type="ChEBI" id="CHEBI:58475"/>
        <dbReference type="ChEBI" id="CHEBI:195366"/>
        <dbReference type="EC" id="2.1.2.3"/>
    </reaction>
</comment>
<proteinExistence type="inferred from homology"/>
<evidence type="ECO:0000313" key="12">
    <source>
        <dbReference type="EMBL" id="ACO70942.1"/>
    </source>
</evidence>
<dbReference type="SMART" id="SM00851">
    <property type="entry name" value="MGS"/>
    <property type="match status" value="1"/>
</dbReference>
<dbReference type="EC" id="2.1.2.3" evidence="10"/>
<comment type="similarity">
    <text evidence="3 10">Belongs to the PurH family.</text>
</comment>
<evidence type="ECO:0000256" key="9">
    <source>
        <dbReference type="ARBA" id="ARBA00050687"/>
    </source>
</evidence>
<evidence type="ECO:0000259" key="11">
    <source>
        <dbReference type="PROSITE" id="PS51855"/>
    </source>
</evidence>
<dbReference type="NCBIfam" id="TIGR00355">
    <property type="entry name" value="purH"/>
    <property type="match status" value="1"/>
</dbReference>
<dbReference type="GO" id="GO:0005829">
    <property type="term" value="C:cytosol"/>
    <property type="evidence" value="ECO:0007669"/>
    <property type="project" value="TreeGrafter"/>
</dbReference>
<dbReference type="Pfam" id="PF02142">
    <property type="entry name" value="MGS"/>
    <property type="match status" value="1"/>
</dbReference>
<dbReference type="GO" id="GO:0003937">
    <property type="term" value="F:IMP cyclohydrolase activity"/>
    <property type="evidence" value="ECO:0007669"/>
    <property type="project" value="UniProtKB-UniRule"/>
</dbReference>
<protein>
    <recommendedName>
        <fullName evidence="10">Bifunctional purine biosynthesis protein PurH</fullName>
    </recommendedName>
    <domain>
        <recommendedName>
            <fullName evidence="10">Phosphoribosylaminoimidazolecarboxamide formyltransferase</fullName>
            <ecNumber evidence="10">2.1.2.3</ecNumber>
        </recommendedName>
        <alternativeName>
            <fullName evidence="10">AICAR transformylase</fullName>
        </alternativeName>
    </domain>
    <domain>
        <recommendedName>
            <fullName evidence="10">IMP cyclohydrolase</fullName>
            <ecNumber evidence="10">3.5.4.10</ecNumber>
        </recommendedName>
        <alternativeName>
            <fullName evidence="10">ATIC</fullName>
        </alternativeName>
        <alternativeName>
            <fullName evidence="10">IMP synthase</fullName>
        </alternativeName>
        <alternativeName>
            <fullName evidence="10">Inosinicase</fullName>
        </alternativeName>
    </domain>
</protein>
<dbReference type="Gene3D" id="3.40.50.1380">
    <property type="entry name" value="Methylglyoxal synthase-like domain"/>
    <property type="match status" value="1"/>
</dbReference>
<evidence type="ECO:0000256" key="6">
    <source>
        <dbReference type="ARBA" id="ARBA00022801"/>
    </source>
</evidence>
<dbReference type="EMBL" id="FJ872375">
    <property type="protein sequence ID" value="ACO70942.1"/>
    <property type="molecule type" value="Genomic_DNA"/>
</dbReference>
<evidence type="ECO:0000256" key="1">
    <source>
        <dbReference type="ARBA" id="ARBA00004844"/>
    </source>
</evidence>
<evidence type="ECO:0000256" key="7">
    <source>
        <dbReference type="ARBA" id="ARBA00023268"/>
    </source>
</evidence>
<feature type="domain" description="MGS-like" evidence="11">
    <location>
        <begin position="1"/>
        <end position="146"/>
    </location>
</feature>
<evidence type="ECO:0000256" key="3">
    <source>
        <dbReference type="ARBA" id="ARBA00007667"/>
    </source>
</evidence>
<sequence>MKVARALISVSDKTGLVPLARELVALGVEIISTGGTAKLLAQEGVPVTEISEYTGFPEMMDGRVKTLHPKVHGGLLHLRDNPEHCAQAKEHGIEPIDLVIVNLYPFEATIAKPGVTLEEAIEQIDIGGPSMLRSAAKNYRSVTVVVDPADYEEVIETMKANDGATTLQLRERLGIKVFVTTSKYDGAIADFLNQEKECASSFSLSQPLVAQMRYGENPHQTGALYGDWDDYFEKLHGKELSYNNILDITAAAELIEEFGEPTVAILKHTNPCGVGSDEDLREAWDKAFATDKQAPFGGIIICNRPLTEPLARAISEIFSEVIIAPDFDSEARALLQKKKNLRLIRKLRGVQSKEDLLIRSVVGGVLTQSRDYGIDEEERVVTKRAPSADELAALRFAWKIVKHVKSNAIVYAGPDRTLGIGAGQMSRVDSSRIAIWKAKDAGLSLKGSAVGSDAFFPFPDGLVAAAEAGATCAIQPGGSMRDAEVIAAADERDVAMICTGFRHFKH</sequence>
<dbReference type="EC" id="3.5.4.10" evidence="10"/>